<reference evidence="3" key="1">
    <citation type="submission" date="2015-07" db="EMBL/GenBank/DDBJ databases">
        <title>Near-Complete Genome Sequence of the Cellulolytic Bacterium Bacteroides (Pseudobacteroides) cellulosolvens ATCC 35603.</title>
        <authorList>
            <person name="Dassa B."/>
            <person name="Utturkar S.M."/>
            <person name="Klingeman D.M."/>
            <person name="Hurt R.A."/>
            <person name="Keller M."/>
            <person name="Xu J."/>
            <person name="Reddy Y.H.K."/>
            <person name="Borovok I."/>
            <person name="Grinberg I.R."/>
            <person name="Lamed R."/>
            <person name="Zhivin O."/>
            <person name="Bayer E.A."/>
            <person name="Brown S.D."/>
        </authorList>
    </citation>
    <scope>NUCLEOTIDE SEQUENCE [LARGE SCALE GENOMIC DNA]</scope>
    <source>
        <strain evidence="3">DSM 2933</strain>
    </source>
</reference>
<feature type="transmembrane region" description="Helical" evidence="1">
    <location>
        <begin position="195"/>
        <end position="211"/>
    </location>
</feature>
<keyword evidence="1" id="KW-1133">Transmembrane helix</keyword>
<feature type="transmembrane region" description="Helical" evidence="1">
    <location>
        <begin position="139"/>
        <end position="163"/>
    </location>
</feature>
<gene>
    <name evidence="2" type="ORF">Bccel_5273</name>
</gene>
<dbReference type="AlphaFoldDB" id="A0A0L6JVU7"/>
<dbReference type="Proteomes" id="UP000036923">
    <property type="component" value="Unassembled WGS sequence"/>
</dbReference>
<evidence type="ECO:0000313" key="3">
    <source>
        <dbReference type="Proteomes" id="UP000036923"/>
    </source>
</evidence>
<dbReference type="EMBL" id="LGTC01000001">
    <property type="protein sequence ID" value="KNY29996.1"/>
    <property type="molecule type" value="Genomic_DNA"/>
</dbReference>
<dbReference type="STRING" id="398512.Bccel_5273"/>
<comment type="caution">
    <text evidence="2">The sequence shown here is derived from an EMBL/GenBank/DDBJ whole genome shotgun (WGS) entry which is preliminary data.</text>
</comment>
<feature type="transmembrane region" description="Helical" evidence="1">
    <location>
        <begin position="104"/>
        <end position="127"/>
    </location>
</feature>
<keyword evidence="3" id="KW-1185">Reference proteome</keyword>
<evidence type="ECO:0000256" key="1">
    <source>
        <dbReference type="SAM" id="Phobius"/>
    </source>
</evidence>
<accession>A0A0L6JVU7</accession>
<organism evidence="2 3">
    <name type="scientific">Pseudobacteroides cellulosolvens ATCC 35603 = DSM 2933</name>
    <dbReference type="NCBI Taxonomy" id="398512"/>
    <lineage>
        <taxon>Bacteria</taxon>
        <taxon>Bacillati</taxon>
        <taxon>Bacillota</taxon>
        <taxon>Clostridia</taxon>
        <taxon>Eubacteriales</taxon>
        <taxon>Oscillospiraceae</taxon>
        <taxon>Pseudobacteroides</taxon>
    </lineage>
</organism>
<keyword evidence="1" id="KW-0472">Membrane</keyword>
<feature type="transmembrane region" description="Helical" evidence="1">
    <location>
        <begin position="286"/>
        <end position="308"/>
    </location>
</feature>
<feature type="transmembrane region" description="Helical" evidence="1">
    <location>
        <begin position="21"/>
        <end position="44"/>
    </location>
</feature>
<dbReference type="InterPro" id="IPR019198">
    <property type="entry name" value="Beta_propeller_containing"/>
</dbReference>
<name>A0A0L6JVU7_9FIRM</name>
<proteinExistence type="predicted"/>
<sequence>MENNATGISFKEIITKHKSRVLLMSVGLTIFEILFLILSAFISWEDILLRKSGIDLSIGGLLTTLSFLISFILICLIISSILLNFDKRDLSLNNFFSFPSFKVIIKYLIYFVLSFIMRLFAAIFVFATYSRFYDYSEDSIPLVISVIVFLIMLSSVLGIVDFLGANIKSRMILGYRSTFFYTISADIGKGFGVEFFKNIFILSLYFVWFFIKDKNNINTTDPLGIMLLFAVFFIFNIIILAAFKMRKDRLASFEAMNDDNPTPLDEEDHNEMGIKKNLIIKPNRKIFFPILASILIIFNIVITAAGLISPREAKKAGIEAVGSKSNYTGIIENANKYNVNVHNPSGFDLPYLLSIGFLGNASALDHTFWPRLGSSGMTENAASVQSKDSVSQTNTQVEGIDEGDVVKTDGNYIYYIKENDLVIVKTSPADQMKIIYTKSFSSEQLTPVEIMLYKNYITVIMEDSESSEYDQYYQTNLGNTVIRTYNVANPESLSLKEQ</sequence>
<keyword evidence="1" id="KW-0812">Transmembrane</keyword>
<dbReference type="Pfam" id="PF09826">
    <property type="entry name" value="Beta_propel"/>
    <property type="match status" value="1"/>
</dbReference>
<protein>
    <submittedName>
        <fullName evidence="2">Beta propeller domain-containing protein</fullName>
    </submittedName>
</protein>
<evidence type="ECO:0000313" key="2">
    <source>
        <dbReference type="EMBL" id="KNY29996.1"/>
    </source>
</evidence>
<feature type="transmembrane region" description="Helical" evidence="1">
    <location>
        <begin position="223"/>
        <end position="243"/>
    </location>
</feature>
<feature type="transmembrane region" description="Helical" evidence="1">
    <location>
        <begin position="56"/>
        <end position="83"/>
    </location>
</feature>